<dbReference type="Gene3D" id="3.40.250.10">
    <property type="entry name" value="Rhodanese-like domain"/>
    <property type="match status" value="1"/>
</dbReference>
<dbReference type="PANTHER" id="PTHR43031">
    <property type="entry name" value="FAD-DEPENDENT OXIDOREDUCTASE"/>
    <property type="match status" value="1"/>
</dbReference>
<dbReference type="InterPro" id="IPR001763">
    <property type="entry name" value="Rhodanese-like_dom"/>
</dbReference>
<protein>
    <recommendedName>
        <fullName evidence="1">Rhodanese domain-containing protein</fullName>
    </recommendedName>
</protein>
<evidence type="ECO:0000313" key="2">
    <source>
        <dbReference type="EMBL" id="SVD97370.1"/>
    </source>
</evidence>
<dbReference type="InterPro" id="IPR050229">
    <property type="entry name" value="GlpE_sulfurtransferase"/>
</dbReference>
<organism evidence="2">
    <name type="scientific">marine metagenome</name>
    <dbReference type="NCBI Taxonomy" id="408172"/>
    <lineage>
        <taxon>unclassified sequences</taxon>
        <taxon>metagenomes</taxon>
        <taxon>ecological metagenomes</taxon>
    </lineage>
</organism>
<dbReference type="SUPFAM" id="SSF52821">
    <property type="entry name" value="Rhodanese/Cell cycle control phosphatase"/>
    <property type="match status" value="1"/>
</dbReference>
<accession>A0A382ZQ09</accession>
<dbReference type="Pfam" id="PF00581">
    <property type="entry name" value="Rhodanese"/>
    <property type="match status" value="1"/>
</dbReference>
<name>A0A382ZQ09_9ZZZZ</name>
<dbReference type="PROSITE" id="PS50206">
    <property type="entry name" value="RHODANESE_3"/>
    <property type="match status" value="1"/>
</dbReference>
<feature type="domain" description="Rhodanese" evidence="1">
    <location>
        <begin position="47"/>
        <end position="137"/>
    </location>
</feature>
<sequence length="154" mass="17512">MIVDQRDPDDDRAILHRGERQRPAKSYWGGSLMAEAKQITAEAAFEKLNKLRIVDIRGHENYIGDMGHIPHSESLPLDILEHHTKNWNQFETLCIVCLNGERSPEAAQMLVDNGFVSVFFIEGGITAWKEKGHNLCSTDHPEHHSRIRCDIDAT</sequence>
<dbReference type="CDD" id="cd00158">
    <property type="entry name" value="RHOD"/>
    <property type="match status" value="1"/>
</dbReference>
<proteinExistence type="predicted"/>
<dbReference type="SMART" id="SM00450">
    <property type="entry name" value="RHOD"/>
    <property type="match status" value="1"/>
</dbReference>
<dbReference type="InterPro" id="IPR036873">
    <property type="entry name" value="Rhodanese-like_dom_sf"/>
</dbReference>
<dbReference type="AlphaFoldDB" id="A0A382ZQ09"/>
<dbReference type="PANTHER" id="PTHR43031:SF1">
    <property type="entry name" value="PYRIDINE NUCLEOTIDE-DISULPHIDE OXIDOREDUCTASE"/>
    <property type="match status" value="1"/>
</dbReference>
<reference evidence="2" key="1">
    <citation type="submission" date="2018-05" db="EMBL/GenBank/DDBJ databases">
        <authorList>
            <person name="Lanie J.A."/>
            <person name="Ng W.-L."/>
            <person name="Kazmierczak K.M."/>
            <person name="Andrzejewski T.M."/>
            <person name="Davidsen T.M."/>
            <person name="Wayne K.J."/>
            <person name="Tettelin H."/>
            <person name="Glass J.I."/>
            <person name="Rusch D."/>
            <person name="Podicherti R."/>
            <person name="Tsui H.-C.T."/>
            <person name="Winkler M.E."/>
        </authorList>
    </citation>
    <scope>NUCLEOTIDE SEQUENCE</scope>
</reference>
<evidence type="ECO:0000259" key="1">
    <source>
        <dbReference type="PROSITE" id="PS50206"/>
    </source>
</evidence>
<gene>
    <name evidence="2" type="ORF">METZ01_LOCUS450224</name>
</gene>
<dbReference type="EMBL" id="UINC01185586">
    <property type="protein sequence ID" value="SVD97370.1"/>
    <property type="molecule type" value="Genomic_DNA"/>
</dbReference>